<dbReference type="Proteomes" id="UP000094669">
    <property type="component" value="Unassembled WGS sequence"/>
</dbReference>
<keyword evidence="9" id="KW-1185">Reference proteome</keyword>
<sequence length="600" mass="66438">MLYGYQVGYELGFMIKRIFLAVVFAGLFLVSLQWLGQYRAELHAQEIQEGMLRQADEIVNKLSPQELVGQVIHVAIPGTTLDSLAETELETILPGGVILFGRNLGNREEITALNDSLQKKALKLTGLPLLISVDQEGGRVIRVRDGVTQFPGAMALGQTKDLEYAKKVGFVTSYQLRKLGLNFLFAPDLDINNNPDNPVINTRSLGSNLETVLNAGAAYEEGARLGGSIPVIKHFPGHGDTNVDSHLGLPKIEKNLEELRSFELIPFKAAIDNGAEAVMSAHIVYPKIDSDFPATLSSRILTDVLRKELKFKGIVITDAMEMDAIDEHYQAYDPGVLALLAGADIILMTSWGKTTLDMKEKILKAYNKGTLHRDGKDVLKEAAKRQILLKLKHGIVWDFSKKQKEGRAKDILSEDIPETLRKYYEDQSARRESLSVNWNLPELNRDVSRKSIVSYPNSYNPTTVPLSETIFAVKGSEFSAELVARSLQNLNFSQIPNALEKGKGKRVVVTGAVQVDLDSAGSLAKKFPQVEIVVLHYGTPFLHLPELPNLKILFSFSPTSESKKALLYSILERKEEIPKVDLVLKTGIKEKDVKAARGNP</sequence>
<evidence type="ECO:0000256" key="6">
    <source>
        <dbReference type="SAM" id="Phobius"/>
    </source>
</evidence>
<evidence type="ECO:0000313" key="9">
    <source>
        <dbReference type="Proteomes" id="UP000094669"/>
    </source>
</evidence>
<dbReference type="InterPro" id="IPR050226">
    <property type="entry name" value="NagZ_Beta-hexosaminidase"/>
</dbReference>
<dbReference type="InterPro" id="IPR036962">
    <property type="entry name" value="Glyco_hydro_3_N_sf"/>
</dbReference>
<evidence type="ECO:0000313" key="8">
    <source>
        <dbReference type="EMBL" id="PNV75712.1"/>
    </source>
</evidence>
<protein>
    <recommendedName>
        <fullName evidence="3">beta-N-acetylhexosaminidase</fullName>
        <ecNumber evidence="3">3.2.1.52</ecNumber>
    </recommendedName>
</protein>
<feature type="transmembrane region" description="Helical" evidence="6">
    <location>
        <begin position="18"/>
        <end position="36"/>
    </location>
</feature>
<proteinExistence type="inferred from homology"/>
<dbReference type="Pfam" id="PF00933">
    <property type="entry name" value="Glyco_hydro_3"/>
    <property type="match status" value="1"/>
</dbReference>
<dbReference type="PANTHER" id="PTHR30480:SF13">
    <property type="entry name" value="BETA-HEXOSAMINIDASE"/>
    <property type="match status" value="1"/>
</dbReference>
<dbReference type="PANTHER" id="PTHR30480">
    <property type="entry name" value="BETA-HEXOSAMINIDASE-RELATED"/>
    <property type="match status" value="1"/>
</dbReference>
<keyword evidence="6" id="KW-0812">Transmembrane</keyword>
<feature type="domain" description="Glycoside hydrolase family 3 N-terminal" evidence="7">
    <location>
        <begin position="85"/>
        <end position="367"/>
    </location>
</feature>
<comment type="caution">
    <text evidence="8">The sequence shown here is derived from an EMBL/GenBank/DDBJ whole genome shotgun (WGS) entry which is preliminary data.</text>
</comment>
<keyword evidence="6" id="KW-1133">Transmembrane helix</keyword>
<evidence type="ECO:0000256" key="4">
    <source>
        <dbReference type="ARBA" id="ARBA00022801"/>
    </source>
</evidence>
<dbReference type="InterPro" id="IPR017853">
    <property type="entry name" value="GH"/>
</dbReference>
<keyword evidence="5" id="KW-0326">Glycosidase</keyword>
<reference evidence="8" key="1">
    <citation type="submission" date="2018-01" db="EMBL/GenBank/DDBJ databases">
        <title>Genomic characterization of Leptospira inadai serogroup Lyme isolated from captured rat in Brazil and comparative analysis with human reference strain.</title>
        <authorList>
            <person name="Moreno L.Z."/>
            <person name="Loureiro A.P."/>
            <person name="Miraglia F."/>
            <person name="Kremer F.S."/>
            <person name="Eslabao M.R."/>
            <person name="Dellagostin O.A."/>
            <person name="Lilenbaum W."/>
            <person name="Moreno A.M."/>
        </authorList>
    </citation>
    <scope>NUCLEOTIDE SEQUENCE [LARGE SCALE GENOMIC DNA]</scope>
    <source>
        <strain evidence="8">M34/99</strain>
    </source>
</reference>
<evidence type="ECO:0000256" key="1">
    <source>
        <dbReference type="ARBA" id="ARBA00001231"/>
    </source>
</evidence>
<keyword evidence="6" id="KW-0472">Membrane</keyword>
<evidence type="ECO:0000256" key="5">
    <source>
        <dbReference type="ARBA" id="ARBA00023295"/>
    </source>
</evidence>
<dbReference type="EMBL" id="MCRM02000005">
    <property type="protein sequence ID" value="PNV75712.1"/>
    <property type="molecule type" value="Genomic_DNA"/>
</dbReference>
<dbReference type="Gene3D" id="3.20.20.300">
    <property type="entry name" value="Glycoside hydrolase, family 3, N-terminal domain"/>
    <property type="match status" value="1"/>
</dbReference>
<comment type="catalytic activity">
    <reaction evidence="1">
        <text>Hydrolysis of terminal non-reducing N-acetyl-D-hexosamine residues in N-acetyl-beta-D-hexosaminides.</text>
        <dbReference type="EC" id="3.2.1.52"/>
    </reaction>
</comment>
<comment type="similarity">
    <text evidence="2">Belongs to the glycosyl hydrolase 3 family.</text>
</comment>
<dbReference type="InterPro" id="IPR001764">
    <property type="entry name" value="Glyco_hydro_3_N"/>
</dbReference>
<evidence type="ECO:0000256" key="3">
    <source>
        <dbReference type="ARBA" id="ARBA00012663"/>
    </source>
</evidence>
<evidence type="ECO:0000259" key="7">
    <source>
        <dbReference type="Pfam" id="PF00933"/>
    </source>
</evidence>
<evidence type="ECO:0000256" key="2">
    <source>
        <dbReference type="ARBA" id="ARBA00005336"/>
    </source>
</evidence>
<dbReference type="SUPFAM" id="SSF51445">
    <property type="entry name" value="(Trans)glycosidases"/>
    <property type="match status" value="1"/>
</dbReference>
<accession>A0ABX4YKB6</accession>
<dbReference type="EC" id="3.2.1.52" evidence="3"/>
<keyword evidence="4" id="KW-0378">Hydrolase</keyword>
<gene>
    <name evidence="8" type="ORF">BES34_006650</name>
</gene>
<organism evidence="8 9">
    <name type="scientific">Leptospira inadai serovar Lyme</name>
    <dbReference type="NCBI Taxonomy" id="293084"/>
    <lineage>
        <taxon>Bacteria</taxon>
        <taxon>Pseudomonadati</taxon>
        <taxon>Spirochaetota</taxon>
        <taxon>Spirochaetia</taxon>
        <taxon>Leptospirales</taxon>
        <taxon>Leptospiraceae</taxon>
        <taxon>Leptospira</taxon>
    </lineage>
</organism>
<name>A0ABX4YKB6_9LEPT</name>